<feature type="region of interest" description="Disordered" evidence="1">
    <location>
        <begin position="1"/>
        <end position="24"/>
    </location>
</feature>
<proteinExistence type="predicted"/>
<feature type="region of interest" description="Disordered" evidence="1">
    <location>
        <begin position="227"/>
        <end position="267"/>
    </location>
</feature>
<dbReference type="GO" id="GO:0016020">
    <property type="term" value="C:membrane"/>
    <property type="evidence" value="ECO:0007669"/>
    <property type="project" value="InterPro"/>
</dbReference>
<dbReference type="GO" id="GO:0015288">
    <property type="term" value="F:porin activity"/>
    <property type="evidence" value="ECO:0007669"/>
    <property type="project" value="InterPro"/>
</dbReference>
<reference evidence="3" key="1">
    <citation type="submission" date="2020-10" db="EMBL/GenBank/DDBJ databases">
        <title>An improved Amphimedon queenslandica hologenome assembly reveals how three proteobacterial symbionts can extend the metabolic phenotypic of their marine sponge host.</title>
        <authorList>
            <person name="Degnan B."/>
            <person name="Degnan S."/>
            <person name="Xiang X."/>
        </authorList>
    </citation>
    <scope>NUCLEOTIDE SEQUENCE</scope>
    <source>
        <strain evidence="3">AqS2</strain>
    </source>
</reference>
<evidence type="ECO:0000259" key="2">
    <source>
        <dbReference type="Pfam" id="PF13609"/>
    </source>
</evidence>
<gene>
    <name evidence="3" type="ORF">ISN26_05720</name>
</gene>
<dbReference type="Pfam" id="PF13609">
    <property type="entry name" value="Porin_4"/>
    <property type="match status" value="1"/>
</dbReference>
<evidence type="ECO:0000313" key="3">
    <source>
        <dbReference type="EMBL" id="MBF2735557.1"/>
    </source>
</evidence>
<organism evidence="3 4">
    <name type="scientific">Candidatus Amphirhobacter heronislandensis</name>
    <dbReference type="NCBI Taxonomy" id="1732024"/>
    <lineage>
        <taxon>Bacteria</taxon>
        <taxon>Pseudomonadati</taxon>
        <taxon>Pseudomonadota</taxon>
        <taxon>Gammaproteobacteria</taxon>
        <taxon>Candidatus Tethybacterales</taxon>
        <taxon>Candidatus Tethybacteraceae</taxon>
        <taxon>Candidatus Amphirhobacter</taxon>
    </lineage>
</organism>
<comment type="caution">
    <text evidence="3">The sequence shown here is derived from an EMBL/GenBank/DDBJ whole genome shotgun (WGS) entry which is preliminary data.</text>
</comment>
<dbReference type="Proteomes" id="UP000604381">
    <property type="component" value="Unassembled WGS sequence"/>
</dbReference>
<evidence type="ECO:0000256" key="1">
    <source>
        <dbReference type="SAM" id="MobiDB-lite"/>
    </source>
</evidence>
<dbReference type="SUPFAM" id="SSF56935">
    <property type="entry name" value="Porins"/>
    <property type="match status" value="1"/>
</dbReference>
<dbReference type="InterPro" id="IPR023614">
    <property type="entry name" value="Porin_dom_sf"/>
</dbReference>
<feature type="non-terminal residue" evidence="3">
    <location>
        <position position="267"/>
    </location>
</feature>
<feature type="domain" description="Porin" evidence="2">
    <location>
        <begin position="33"/>
        <end position="242"/>
    </location>
</feature>
<dbReference type="AlphaFoldDB" id="A0A930UIJ6"/>
<sequence>MARACPAPGAGIWPRRPPPTDKETAMKRTSILASAVATVLAVPAFAAIDGDGMAYVSASEGLSGAVVVNLFTDTDQDGVDGSTTLKEIVLSYGGSADLGGGMKSTYGFTIKTEDNDPAELWVDAYHVGLEAPFGSLWAGHVAGVTDANVPGGGLDSIAGAEAVGLTGNSPGQLRYESPRINGLKLGLSGVVDGSKDDDVEGSLDELNLMAHYELPIGLTMAAGYESQDRKTDAATSRTYQQGGDTVTVPNPDSTSDKASGFRFGATY</sequence>
<feature type="compositionally biased region" description="Polar residues" evidence="1">
    <location>
        <begin position="233"/>
        <end position="257"/>
    </location>
</feature>
<keyword evidence="4" id="KW-1185">Reference proteome</keyword>
<dbReference type="InterPro" id="IPR033900">
    <property type="entry name" value="Gram_neg_porin_domain"/>
</dbReference>
<protein>
    <submittedName>
        <fullName evidence="3">Porin</fullName>
    </submittedName>
</protein>
<accession>A0A930UIJ6</accession>
<dbReference type="Gene3D" id="2.40.160.10">
    <property type="entry name" value="Porin"/>
    <property type="match status" value="1"/>
</dbReference>
<evidence type="ECO:0000313" key="4">
    <source>
        <dbReference type="Proteomes" id="UP000604381"/>
    </source>
</evidence>
<name>A0A930UIJ6_9GAMM</name>
<dbReference type="EMBL" id="JADHEI010000041">
    <property type="protein sequence ID" value="MBF2735557.1"/>
    <property type="molecule type" value="Genomic_DNA"/>
</dbReference>